<dbReference type="PANTHER" id="PTHR20275">
    <property type="entry name" value="NAD KINASE"/>
    <property type="match status" value="1"/>
</dbReference>
<dbReference type="GO" id="GO:0006741">
    <property type="term" value="P:NADP+ biosynthetic process"/>
    <property type="evidence" value="ECO:0007669"/>
    <property type="project" value="InterPro"/>
</dbReference>
<dbReference type="Gene3D" id="3.40.50.10330">
    <property type="entry name" value="Probable inorganic polyphosphate/atp-NAD kinase, domain 1"/>
    <property type="match status" value="1"/>
</dbReference>
<evidence type="ECO:0000256" key="2">
    <source>
        <dbReference type="ARBA" id="ARBA00022679"/>
    </source>
</evidence>
<evidence type="ECO:0000256" key="1">
    <source>
        <dbReference type="ARBA" id="ARBA00010995"/>
    </source>
</evidence>
<comment type="caution">
    <text evidence="7">The sequence shown here is derived from an EMBL/GenBank/DDBJ whole genome shotgun (WGS) entry which is preliminary data.</text>
</comment>
<keyword evidence="4" id="KW-0521">NADP</keyword>
<dbReference type="Pfam" id="PF20143">
    <property type="entry name" value="NAD_kinase_C"/>
    <property type="match status" value="1"/>
</dbReference>
<sequence>MVTQYSRELIEGTDTPSAFNARIRLIAQLYQSKVQLSDYLSKEGIRNILFCRKPNDENVAKAFEMAIRYIQRRFEHTTLFVESSSKIPPGVEPYNPDARKGPCFFPLVNSSTHIAVDAVKKPEIDLIITLGGDGTILHANSMFNTGPVPPVLSFSLGTLGFLLPFHIGSLPTALENTFSGTATVLERIRLACTFHDAAGKVLLSQGVAVSSELRLTHMSRGSQKSIIGYERDDTHLTEAVADGLIVSTPTGSTAYSLSSGGPIVSFLSTSGPSRIVGNPSHGALSKFGDCYLVELITSQVHKASRAHAEVSADGQSVMNLFPGESVRISISRYPIPCISRSSPASAPDGDEDGIPSNADQDNWVRDINNLLLFNASFKSSAIVFGKEIA</sequence>
<protein>
    <submittedName>
        <fullName evidence="7">ATP-NAD kinase</fullName>
    </submittedName>
</protein>
<name>A0A8H7H865_9AGAM</name>
<dbReference type="EMBL" id="JACYCC010000038">
    <property type="protein sequence ID" value="KAF8678751.1"/>
    <property type="molecule type" value="Genomic_DNA"/>
</dbReference>
<dbReference type="Gene3D" id="2.60.200.30">
    <property type="entry name" value="Probable inorganic polyphosphate/atp-NAD kinase, domain 2"/>
    <property type="match status" value="1"/>
</dbReference>
<evidence type="ECO:0000313" key="8">
    <source>
        <dbReference type="Proteomes" id="UP000650582"/>
    </source>
</evidence>
<dbReference type="Proteomes" id="UP000650582">
    <property type="component" value="Unassembled WGS sequence"/>
</dbReference>
<dbReference type="SUPFAM" id="SSF111331">
    <property type="entry name" value="NAD kinase/diacylglycerol kinase-like"/>
    <property type="match status" value="1"/>
</dbReference>
<evidence type="ECO:0000256" key="4">
    <source>
        <dbReference type="ARBA" id="ARBA00022857"/>
    </source>
</evidence>
<dbReference type="Pfam" id="PF01513">
    <property type="entry name" value="NAD_kinase"/>
    <property type="match status" value="1"/>
</dbReference>
<evidence type="ECO:0000256" key="6">
    <source>
        <dbReference type="SAM" id="MobiDB-lite"/>
    </source>
</evidence>
<dbReference type="InterPro" id="IPR002504">
    <property type="entry name" value="NADK"/>
</dbReference>
<evidence type="ECO:0000256" key="3">
    <source>
        <dbReference type="ARBA" id="ARBA00022777"/>
    </source>
</evidence>
<keyword evidence="5" id="KW-0520">NAD</keyword>
<accession>A0A8H7H865</accession>
<organism evidence="7 8">
    <name type="scientific">Rhizoctonia solani</name>
    <dbReference type="NCBI Taxonomy" id="456999"/>
    <lineage>
        <taxon>Eukaryota</taxon>
        <taxon>Fungi</taxon>
        <taxon>Dikarya</taxon>
        <taxon>Basidiomycota</taxon>
        <taxon>Agaricomycotina</taxon>
        <taxon>Agaricomycetes</taxon>
        <taxon>Cantharellales</taxon>
        <taxon>Ceratobasidiaceae</taxon>
        <taxon>Rhizoctonia</taxon>
    </lineage>
</organism>
<dbReference type="InterPro" id="IPR017437">
    <property type="entry name" value="ATP-NAD_kinase_PpnK-typ_C"/>
</dbReference>
<proteinExistence type="inferred from homology"/>
<keyword evidence="2" id="KW-0808">Transferase</keyword>
<feature type="region of interest" description="Disordered" evidence="6">
    <location>
        <begin position="340"/>
        <end position="359"/>
    </location>
</feature>
<dbReference type="InterPro" id="IPR017438">
    <property type="entry name" value="ATP-NAD_kinase_N"/>
</dbReference>
<gene>
    <name evidence="7" type="ORF">RHS04_05139</name>
</gene>
<dbReference type="AlphaFoldDB" id="A0A8H7H865"/>
<evidence type="ECO:0000313" key="7">
    <source>
        <dbReference type="EMBL" id="KAF8678751.1"/>
    </source>
</evidence>
<evidence type="ECO:0000256" key="5">
    <source>
        <dbReference type="ARBA" id="ARBA00023027"/>
    </source>
</evidence>
<reference evidence="7" key="1">
    <citation type="submission" date="2020-09" db="EMBL/GenBank/DDBJ databases">
        <title>Comparative genome analyses of four rice-infecting Rhizoctonia solani isolates reveal extensive enrichment of homogalacturonan modification genes.</title>
        <authorList>
            <person name="Lee D.-Y."/>
            <person name="Jeon J."/>
            <person name="Kim K.-T."/>
            <person name="Cheong K."/>
            <person name="Song H."/>
            <person name="Choi G."/>
            <person name="Ko J."/>
            <person name="Opiyo S.O."/>
            <person name="Zuo S."/>
            <person name="Madhav S."/>
            <person name="Lee Y.-H."/>
            <person name="Wang G.-L."/>
        </authorList>
    </citation>
    <scope>NUCLEOTIDE SEQUENCE</scope>
    <source>
        <strain evidence="7">AG1-IA YN-7</strain>
    </source>
</reference>
<comment type="similarity">
    <text evidence="1">Belongs to the NAD kinase family.</text>
</comment>
<dbReference type="InterPro" id="IPR016064">
    <property type="entry name" value="NAD/diacylglycerol_kinase_sf"/>
</dbReference>
<dbReference type="GO" id="GO:0003951">
    <property type="term" value="F:NAD+ kinase activity"/>
    <property type="evidence" value="ECO:0007669"/>
    <property type="project" value="InterPro"/>
</dbReference>
<dbReference type="PANTHER" id="PTHR20275:SF26">
    <property type="entry name" value="NADH KINASE POS5, MITOCHONDRIAL"/>
    <property type="match status" value="1"/>
</dbReference>
<dbReference type="GO" id="GO:0019674">
    <property type="term" value="P:NAD+ metabolic process"/>
    <property type="evidence" value="ECO:0007669"/>
    <property type="project" value="InterPro"/>
</dbReference>
<keyword evidence="3 7" id="KW-0418">Kinase</keyword>